<organism evidence="2">
    <name type="scientific">Halomonas sp. H10-59</name>
    <dbReference type="NCBI Taxonomy" id="2950874"/>
    <lineage>
        <taxon>Bacteria</taxon>
        <taxon>Pseudomonadati</taxon>
        <taxon>Pseudomonadota</taxon>
        <taxon>Gammaproteobacteria</taxon>
        <taxon>Oceanospirillales</taxon>
        <taxon>Halomonadaceae</taxon>
        <taxon>Halomonas</taxon>
    </lineage>
</organism>
<feature type="region of interest" description="Disordered" evidence="1">
    <location>
        <begin position="1"/>
        <end position="35"/>
    </location>
</feature>
<sequence>MCADHDSDRLAASPDLANSQSHSQACGQQLGDQHPVHHEDGLKLAILAKAPIPGQAKTRMIPALGAEGAARLQQRLIEYTLKTALETTSARNITLWTALDHDHPCFVDIRQRFGVTLRPQPEGDLGVRMHAALCLAGGPSLLIGTDCPILDKTLLKTCHKRLKDADSVFLPAEDGGYALVGVRRPDPRLFRGIDWGTSSVMSQTRTRLAELLWTLECPTTVWDLDTPQDLARLADMEALALEILP</sequence>
<name>A0AAU7KW58_9GAMM</name>
<evidence type="ECO:0000313" key="2">
    <source>
        <dbReference type="EMBL" id="XBO75947.1"/>
    </source>
</evidence>
<dbReference type="AlphaFoldDB" id="A0AAU7KW58"/>
<dbReference type="SUPFAM" id="SSF53448">
    <property type="entry name" value="Nucleotide-diphospho-sugar transferases"/>
    <property type="match status" value="1"/>
</dbReference>
<dbReference type="PANTHER" id="PTHR36529:SF1">
    <property type="entry name" value="GLYCOSYLTRANSFERASE"/>
    <property type="match status" value="1"/>
</dbReference>
<dbReference type="NCBIfam" id="TIGR04282">
    <property type="entry name" value="glyco_like_cofC"/>
    <property type="match status" value="1"/>
</dbReference>
<feature type="compositionally biased region" description="Polar residues" evidence="1">
    <location>
        <begin position="16"/>
        <end position="31"/>
    </location>
</feature>
<dbReference type="Gene3D" id="3.90.550.10">
    <property type="entry name" value="Spore Coat Polysaccharide Biosynthesis Protein SpsA, Chain A"/>
    <property type="match status" value="1"/>
</dbReference>
<evidence type="ECO:0000256" key="1">
    <source>
        <dbReference type="SAM" id="MobiDB-lite"/>
    </source>
</evidence>
<accession>A0AAU7KW58</accession>
<dbReference type="InterPro" id="IPR029044">
    <property type="entry name" value="Nucleotide-diphossugar_trans"/>
</dbReference>
<dbReference type="EMBL" id="CP098828">
    <property type="protein sequence ID" value="XBO75947.1"/>
    <property type="molecule type" value="Genomic_DNA"/>
</dbReference>
<dbReference type="PANTHER" id="PTHR36529">
    <property type="entry name" value="SLL1095 PROTEIN"/>
    <property type="match status" value="1"/>
</dbReference>
<protein>
    <submittedName>
        <fullName evidence="2">TIGR04282 family arsenosugar biosynthesis glycosyltransferase</fullName>
    </submittedName>
</protein>
<gene>
    <name evidence="2" type="ORF">NFG57_03995</name>
</gene>
<dbReference type="InterPro" id="IPR018641">
    <property type="entry name" value="Trfase_1_rSAM/seldom-assoc"/>
</dbReference>
<proteinExistence type="predicted"/>
<reference evidence="2" key="1">
    <citation type="submission" date="2022-06" db="EMBL/GenBank/DDBJ databases">
        <title>A novel DMS-producing enzyme.</title>
        <authorList>
            <person name="Zhang Y."/>
        </authorList>
    </citation>
    <scope>NUCLEOTIDE SEQUENCE</scope>
    <source>
        <strain evidence="2">H10-59</strain>
    </source>
</reference>
<dbReference type="Pfam" id="PF09837">
    <property type="entry name" value="DUF2064"/>
    <property type="match status" value="1"/>
</dbReference>
<dbReference type="RefSeq" id="WP_348815434.1">
    <property type="nucleotide sequence ID" value="NZ_CP098828.1"/>
</dbReference>